<reference evidence="1" key="1">
    <citation type="journal article" date="2019" name="bioRxiv">
        <title>The Genome of the Zebra Mussel, Dreissena polymorpha: A Resource for Invasive Species Research.</title>
        <authorList>
            <person name="McCartney M.A."/>
            <person name="Auch B."/>
            <person name="Kono T."/>
            <person name="Mallez S."/>
            <person name="Zhang Y."/>
            <person name="Obille A."/>
            <person name="Becker A."/>
            <person name="Abrahante J.E."/>
            <person name="Garbe J."/>
            <person name="Badalamenti J.P."/>
            <person name="Herman A."/>
            <person name="Mangelson H."/>
            <person name="Liachko I."/>
            <person name="Sullivan S."/>
            <person name="Sone E.D."/>
            <person name="Koren S."/>
            <person name="Silverstein K.A.T."/>
            <person name="Beckman K.B."/>
            <person name="Gohl D.M."/>
        </authorList>
    </citation>
    <scope>NUCLEOTIDE SEQUENCE</scope>
    <source>
        <strain evidence="1">Duluth1</strain>
        <tissue evidence="1">Whole animal</tissue>
    </source>
</reference>
<comment type="caution">
    <text evidence="1">The sequence shown here is derived from an EMBL/GenBank/DDBJ whole genome shotgun (WGS) entry which is preliminary data.</text>
</comment>
<reference evidence="1" key="2">
    <citation type="submission" date="2020-11" db="EMBL/GenBank/DDBJ databases">
        <authorList>
            <person name="McCartney M.A."/>
            <person name="Auch B."/>
            <person name="Kono T."/>
            <person name="Mallez S."/>
            <person name="Becker A."/>
            <person name="Gohl D.M."/>
            <person name="Silverstein K.A.T."/>
            <person name="Koren S."/>
            <person name="Bechman K.B."/>
            <person name="Herman A."/>
            <person name="Abrahante J.E."/>
            <person name="Garbe J."/>
        </authorList>
    </citation>
    <scope>NUCLEOTIDE SEQUENCE</scope>
    <source>
        <strain evidence="1">Duluth1</strain>
        <tissue evidence="1">Whole animal</tissue>
    </source>
</reference>
<organism evidence="1 2">
    <name type="scientific">Dreissena polymorpha</name>
    <name type="common">Zebra mussel</name>
    <name type="synonym">Mytilus polymorpha</name>
    <dbReference type="NCBI Taxonomy" id="45954"/>
    <lineage>
        <taxon>Eukaryota</taxon>
        <taxon>Metazoa</taxon>
        <taxon>Spiralia</taxon>
        <taxon>Lophotrochozoa</taxon>
        <taxon>Mollusca</taxon>
        <taxon>Bivalvia</taxon>
        <taxon>Autobranchia</taxon>
        <taxon>Heteroconchia</taxon>
        <taxon>Euheterodonta</taxon>
        <taxon>Imparidentia</taxon>
        <taxon>Neoheterodontei</taxon>
        <taxon>Myida</taxon>
        <taxon>Dreissenoidea</taxon>
        <taxon>Dreissenidae</taxon>
        <taxon>Dreissena</taxon>
    </lineage>
</organism>
<keyword evidence="2" id="KW-1185">Reference proteome</keyword>
<sequence>MFKGTELPPLNISILSPSECNDDFYRYNSYAYSSVGDISASISGQSDYRNERSQTSSSFGATNSALSTTQSALITSSSLNGSSSDVSYFTDSGVVKHGEAKHDINSFVQNAQDLNNALKLTFRQTGYTQNVNTIVVSPESGYSSDSTNPTFISMTE</sequence>
<protein>
    <submittedName>
        <fullName evidence="1">Uncharacterized protein</fullName>
    </submittedName>
</protein>
<gene>
    <name evidence="1" type="ORF">DPMN_138887</name>
</gene>
<name>A0A9D4G5B4_DREPO</name>
<evidence type="ECO:0000313" key="2">
    <source>
        <dbReference type="Proteomes" id="UP000828390"/>
    </source>
</evidence>
<dbReference type="Proteomes" id="UP000828390">
    <property type="component" value="Unassembled WGS sequence"/>
</dbReference>
<accession>A0A9D4G5B4</accession>
<dbReference type="EMBL" id="JAIWYP010000006">
    <property type="protein sequence ID" value="KAH3810492.1"/>
    <property type="molecule type" value="Genomic_DNA"/>
</dbReference>
<proteinExistence type="predicted"/>
<dbReference type="AlphaFoldDB" id="A0A9D4G5B4"/>
<evidence type="ECO:0000313" key="1">
    <source>
        <dbReference type="EMBL" id="KAH3810492.1"/>
    </source>
</evidence>